<accession>A0ABU4VHH3</accession>
<dbReference type="RefSeq" id="WP_319952441.1">
    <property type="nucleotide sequence ID" value="NZ_JAXAVX010000001.1"/>
</dbReference>
<reference evidence="1 2" key="1">
    <citation type="submission" date="2023-11" db="EMBL/GenBank/DDBJ databases">
        <authorList>
            <person name="Xu M."/>
            <person name="Jiang T."/>
        </authorList>
    </citation>
    <scope>NUCLEOTIDE SEQUENCE [LARGE SCALE GENOMIC DNA]</scope>
    <source>
        <strain evidence="1 2">SD</strain>
    </source>
</reference>
<keyword evidence="2" id="KW-1185">Reference proteome</keyword>
<evidence type="ECO:0000313" key="2">
    <source>
        <dbReference type="Proteomes" id="UP001277761"/>
    </source>
</evidence>
<dbReference type="Proteomes" id="UP001277761">
    <property type="component" value="Unassembled WGS sequence"/>
</dbReference>
<name>A0ABU4VHH3_9ACTN</name>
<protein>
    <submittedName>
        <fullName evidence="1">Uncharacterized protein</fullName>
    </submittedName>
</protein>
<comment type="caution">
    <text evidence="1">The sequence shown here is derived from an EMBL/GenBank/DDBJ whole genome shotgun (WGS) entry which is preliminary data.</text>
</comment>
<evidence type="ECO:0000313" key="1">
    <source>
        <dbReference type="EMBL" id="MDX8150290.1"/>
    </source>
</evidence>
<dbReference type="EMBL" id="JAXAVX010000001">
    <property type="protein sequence ID" value="MDX8150290.1"/>
    <property type="molecule type" value="Genomic_DNA"/>
</dbReference>
<gene>
    <name evidence="1" type="ORF">SK069_01680</name>
</gene>
<proteinExistence type="predicted"/>
<sequence length="71" mass="7763">MATTEHPVMSLQDRDERIRAMLAARAGQLDDPFLDGGHAPDEIDAQGVGHCRIHMPAHWAGVESDATRTND</sequence>
<organism evidence="1 2">
    <name type="scientific">Patulibacter brassicae</name>
    <dbReference type="NCBI Taxonomy" id="1705717"/>
    <lineage>
        <taxon>Bacteria</taxon>
        <taxon>Bacillati</taxon>
        <taxon>Actinomycetota</taxon>
        <taxon>Thermoleophilia</taxon>
        <taxon>Solirubrobacterales</taxon>
        <taxon>Patulibacteraceae</taxon>
        <taxon>Patulibacter</taxon>
    </lineage>
</organism>